<dbReference type="Pfam" id="PF00501">
    <property type="entry name" value="AMP-binding"/>
    <property type="match status" value="1"/>
</dbReference>
<dbReference type="Gene3D" id="3.30.300.30">
    <property type="match status" value="1"/>
</dbReference>
<keyword evidence="9" id="KW-1185">Reference proteome</keyword>
<dbReference type="Pfam" id="PF13193">
    <property type="entry name" value="AMP-binding_C"/>
    <property type="match status" value="1"/>
</dbReference>
<dbReference type="InterPro" id="IPR000873">
    <property type="entry name" value="AMP-dep_synth/lig_dom"/>
</dbReference>
<dbReference type="Proteomes" id="UP000037178">
    <property type="component" value="Unassembled WGS sequence"/>
</dbReference>
<dbReference type="EC" id="6.2.1.44" evidence="4"/>
<dbReference type="EMBL" id="LFTY01000002">
    <property type="protein sequence ID" value="KMW58114.1"/>
    <property type="molecule type" value="Genomic_DNA"/>
</dbReference>
<evidence type="ECO:0000313" key="8">
    <source>
        <dbReference type="EMBL" id="KMW58114.1"/>
    </source>
</evidence>
<feature type="domain" description="AMP-dependent synthetase/ligase" evidence="6">
    <location>
        <begin position="8"/>
        <end position="352"/>
    </location>
</feature>
<dbReference type="OrthoDB" id="9803968at2"/>
<comment type="caution">
    <text evidence="8">The sequence shown here is derived from an EMBL/GenBank/DDBJ whole genome shotgun (WGS) entry which is preliminary data.</text>
</comment>
<name>A0A0J9E8Y2_9RHOB</name>
<comment type="similarity">
    <text evidence="1">Belongs to the ATP-dependent AMP-binding enzyme family.</text>
</comment>
<evidence type="ECO:0000259" key="6">
    <source>
        <dbReference type="Pfam" id="PF00501"/>
    </source>
</evidence>
<evidence type="ECO:0000259" key="7">
    <source>
        <dbReference type="Pfam" id="PF13193"/>
    </source>
</evidence>
<evidence type="ECO:0000256" key="2">
    <source>
        <dbReference type="ARBA" id="ARBA00022598"/>
    </source>
</evidence>
<dbReference type="InterPro" id="IPR045851">
    <property type="entry name" value="AMP-bd_C_sf"/>
</dbReference>
<evidence type="ECO:0000313" key="9">
    <source>
        <dbReference type="Proteomes" id="UP000037178"/>
    </source>
</evidence>
<dbReference type="AlphaFoldDB" id="A0A0J9E8Y2"/>
<evidence type="ECO:0000256" key="1">
    <source>
        <dbReference type="ARBA" id="ARBA00006432"/>
    </source>
</evidence>
<proteinExistence type="inferred from homology"/>
<dbReference type="PANTHER" id="PTHR43767:SF12">
    <property type="entry name" value="AMP-DEPENDENT SYNTHETASE AND LIGASE"/>
    <property type="match status" value="1"/>
</dbReference>
<evidence type="ECO:0000256" key="5">
    <source>
        <dbReference type="ARBA" id="ARBA00067668"/>
    </source>
</evidence>
<dbReference type="SUPFAM" id="SSF56801">
    <property type="entry name" value="Acetyl-CoA synthetase-like"/>
    <property type="match status" value="1"/>
</dbReference>
<reference evidence="8 9" key="1">
    <citation type="submission" date="2015-06" db="EMBL/GenBank/DDBJ databases">
        <title>Draft genome sequence of an Alphaproteobacteria species associated to the Mediterranean sponge Oscarella lobularis.</title>
        <authorList>
            <person name="Jourda C."/>
            <person name="Santini S."/>
            <person name="Claverie J.-M."/>
        </authorList>
    </citation>
    <scope>NUCLEOTIDE SEQUENCE [LARGE SCALE GENOMIC DNA]</scope>
    <source>
        <strain evidence="8">IGS</strain>
    </source>
</reference>
<dbReference type="PROSITE" id="PS00455">
    <property type="entry name" value="AMP_BINDING"/>
    <property type="match status" value="1"/>
</dbReference>
<dbReference type="PANTHER" id="PTHR43767">
    <property type="entry name" value="LONG-CHAIN-FATTY-ACID--COA LIGASE"/>
    <property type="match status" value="1"/>
</dbReference>
<gene>
    <name evidence="8" type="ORF">AIOL_003085</name>
</gene>
<sequence length="484" mass="51490">MNLALWLQRSALRYATRPALLRGAEPVADYAAFWRQASCLAAALQARGVGTGDRVAIFAKNCPEFLIAFYGIWAAGAVAVPINAKLHAKEAAWIIGNSGASLGLCSSALAGVLASAAEVPIVDMESAEFQAMCQGEGLAPVERAEDDLCWLFYTSGTTGRPKGVRITHGMVRAASLAYPVDVDEVSPEDAALYAAPMSHGAGLYAAIHVLRGAAHLVPASGAFDPAEVLELAAGQGQASMFLAPTMVRRLLDAAKAAGDKGSGIKTIVYGGGPMYVSDITEALDWFGPKFVQIYGQGECPMCITALSREEVAGRVQLGSVGRAQSVVELAIKGGAETGEIMVRGAPVMQGYWENPEATEKALQNGWLMTGDVGRLDAEGYLTLVDRSKDLIISGGTNIYPREVEEVLLQHPDIQEVSVIGRPSAEWGEDVVAFVVGRADAAALNAFCLDNMARFKRPKDYVFVPELPKNNYGKVLKTELRKRLS</sequence>
<protein>
    <recommendedName>
        <fullName evidence="5">3-methylmercaptopropionyl-CoA ligase</fullName>
        <ecNumber evidence="4">6.2.1.44</ecNumber>
    </recommendedName>
</protein>
<accession>A0A0J9E8Y2</accession>
<organism evidence="8 9">
    <name type="scientific">Candidatus Rhodobacter oscarellae</name>
    <dbReference type="NCBI Taxonomy" id="1675527"/>
    <lineage>
        <taxon>Bacteria</taxon>
        <taxon>Pseudomonadati</taxon>
        <taxon>Pseudomonadota</taxon>
        <taxon>Alphaproteobacteria</taxon>
        <taxon>Rhodobacterales</taxon>
        <taxon>Rhodobacter group</taxon>
        <taxon>Rhodobacter</taxon>
    </lineage>
</organism>
<keyword evidence="2 8" id="KW-0436">Ligase</keyword>
<feature type="domain" description="AMP-binding enzyme C-terminal" evidence="7">
    <location>
        <begin position="402"/>
        <end position="473"/>
    </location>
</feature>
<dbReference type="Gene3D" id="3.40.50.12780">
    <property type="entry name" value="N-terminal domain of ligase-like"/>
    <property type="match status" value="1"/>
</dbReference>
<dbReference type="PATRIC" id="fig|1675527.3.peg.3226"/>
<dbReference type="STRING" id="1675527.AIOL_003085"/>
<comment type="catalytic activity">
    <reaction evidence="3">
        <text>3-(methylsulfanyl)propanoate + ATP + CoA = 3-(methylsulfanyl)propanoyl-CoA + AMP + diphosphate</text>
        <dbReference type="Rhea" id="RHEA:43052"/>
        <dbReference type="ChEBI" id="CHEBI:30616"/>
        <dbReference type="ChEBI" id="CHEBI:33019"/>
        <dbReference type="ChEBI" id="CHEBI:49016"/>
        <dbReference type="ChEBI" id="CHEBI:57287"/>
        <dbReference type="ChEBI" id="CHEBI:82815"/>
        <dbReference type="ChEBI" id="CHEBI:456215"/>
        <dbReference type="EC" id="6.2.1.44"/>
    </reaction>
    <physiologicalReaction direction="left-to-right" evidence="3">
        <dbReference type="Rhea" id="RHEA:43053"/>
    </physiologicalReaction>
</comment>
<dbReference type="FunFam" id="3.30.300.30:FF:000008">
    <property type="entry name" value="2,3-dihydroxybenzoate-AMP ligase"/>
    <property type="match status" value="1"/>
</dbReference>
<dbReference type="InterPro" id="IPR050237">
    <property type="entry name" value="ATP-dep_AMP-bd_enzyme"/>
</dbReference>
<dbReference type="InterPro" id="IPR042099">
    <property type="entry name" value="ANL_N_sf"/>
</dbReference>
<dbReference type="GO" id="GO:0016877">
    <property type="term" value="F:ligase activity, forming carbon-sulfur bonds"/>
    <property type="evidence" value="ECO:0007669"/>
    <property type="project" value="UniProtKB-ARBA"/>
</dbReference>
<dbReference type="InterPro" id="IPR020845">
    <property type="entry name" value="AMP-binding_CS"/>
</dbReference>
<evidence type="ECO:0000256" key="3">
    <source>
        <dbReference type="ARBA" id="ARBA00051915"/>
    </source>
</evidence>
<dbReference type="InterPro" id="IPR025110">
    <property type="entry name" value="AMP-bd_C"/>
</dbReference>
<dbReference type="RefSeq" id="WP_049643756.1">
    <property type="nucleotide sequence ID" value="NZ_LFTY01000002.1"/>
</dbReference>
<evidence type="ECO:0000256" key="4">
    <source>
        <dbReference type="ARBA" id="ARBA00066616"/>
    </source>
</evidence>